<dbReference type="PANTHER" id="PTHR44307">
    <property type="entry name" value="PHOSPHOETHANOLAMINE METHYLTRANSFERASE"/>
    <property type="match status" value="1"/>
</dbReference>
<keyword evidence="3" id="KW-0808">Transferase</keyword>
<sequence length="270" mass="29794">MSGTQAASDASKQKFDNNGQYSRDSILRYEKIFGDNYISTGGAETTDNLTGRLKGFLKPGVRVIDVGSGIGGAAFHLVEKYDAKVVGIDLAEEMIAVGHDRAKAAGMADKVEFILGDVLKTDFPEKFDLVWSRDAFMHIPDKAGLFAKLYSLLAPGGKIIITDYARGKTPGSPEFEAYIKKTGYSVIEPEQYGEVLEGAGFTDVVVDDATDTFVDILKREEKRLVDERQTFLGHFSEEDLNYLVDRWNMKIGFCKAGDMKWGIYLGTRPA</sequence>
<dbReference type="InterPro" id="IPR029063">
    <property type="entry name" value="SAM-dependent_MTases_sf"/>
</dbReference>
<dbReference type="Gene3D" id="3.40.50.150">
    <property type="entry name" value="Vaccinia Virus protein VP39"/>
    <property type="match status" value="1"/>
</dbReference>
<comment type="pathway">
    <text evidence="4">Phospholipid metabolism.</text>
</comment>
<comment type="caution">
    <text evidence="6">The sequence shown here is derived from an EMBL/GenBank/DDBJ whole genome shotgun (WGS) entry which is preliminary data.</text>
</comment>
<evidence type="ECO:0000256" key="3">
    <source>
        <dbReference type="ARBA" id="ARBA00022679"/>
    </source>
</evidence>
<dbReference type="PANTHER" id="PTHR44307:SF2">
    <property type="entry name" value="PHOSPHOETHANOLAMINE METHYLTRANSFERASE ISOFORM X1"/>
    <property type="match status" value="1"/>
</dbReference>
<dbReference type="InterPro" id="IPR025714">
    <property type="entry name" value="Methyltranfer_dom"/>
</dbReference>
<dbReference type="Pfam" id="PF13847">
    <property type="entry name" value="Methyltransf_31"/>
    <property type="match status" value="1"/>
</dbReference>
<name>A0ABT6FGP4_9BACT</name>
<protein>
    <submittedName>
        <fullName evidence="6">Methyltransferase domain-containing protein</fullName>
    </submittedName>
</protein>
<feature type="domain" description="Methyltransferase" evidence="5">
    <location>
        <begin position="58"/>
        <end position="165"/>
    </location>
</feature>
<evidence type="ECO:0000256" key="1">
    <source>
        <dbReference type="ARBA" id="ARBA00005189"/>
    </source>
</evidence>
<dbReference type="GO" id="GO:0032259">
    <property type="term" value="P:methylation"/>
    <property type="evidence" value="ECO:0007669"/>
    <property type="project" value="UniProtKB-KW"/>
</dbReference>
<proteinExistence type="predicted"/>
<organism evidence="6 7">
    <name type="scientific">Paludisphaera mucosa</name>
    <dbReference type="NCBI Taxonomy" id="3030827"/>
    <lineage>
        <taxon>Bacteria</taxon>
        <taxon>Pseudomonadati</taxon>
        <taxon>Planctomycetota</taxon>
        <taxon>Planctomycetia</taxon>
        <taxon>Isosphaerales</taxon>
        <taxon>Isosphaeraceae</taxon>
        <taxon>Paludisphaera</taxon>
    </lineage>
</organism>
<comment type="pathway">
    <text evidence="1">Lipid metabolism.</text>
</comment>
<dbReference type="CDD" id="cd02440">
    <property type="entry name" value="AdoMet_MTases"/>
    <property type="match status" value="1"/>
</dbReference>
<keyword evidence="2 6" id="KW-0489">Methyltransferase</keyword>
<evidence type="ECO:0000259" key="5">
    <source>
        <dbReference type="Pfam" id="PF13847"/>
    </source>
</evidence>
<evidence type="ECO:0000256" key="2">
    <source>
        <dbReference type="ARBA" id="ARBA00022603"/>
    </source>
</evidence>
<accession>A0ABT6FGP4</accession>
<dbReference type="GO" id="GO:0008168">
    <property type="term" value="F:methyltransferase activity"/>
    <property type="evidence" value="ECO:0007669"/>
    <property type="project" value="UniProtKB-KW"/>
</dbReference>
<reference evidence="6 7" key="1">
    <citation type="submission" date="2023-03" db="EMBL/GenBank/DDBJ databases">
        <title>Paludisphaera mucosa sp. nov. a novel planctomycete from northern fen.</title>
        <authorList>
            <person name="Ivanova A."/>
        </authorList>
    </citation>
    <scope>NUCLEOTIDE SEQUENCE [LARGE SCALE GENOMIC DNA]</scope>
    <source>
        <strain evidence="6 7">Pla2</strain>
    </source>
</reference>
<dbReference type="SUPFAM" id="SSF53335">
    <property type="entry name" value="S-adenosyl-L-methionine-dependent methyltransferases"/>
    <property type="match status" value="1"/>
</dbReference>
<dbReference type="Proteomes" id="UP001216907">
    <property type="component" value="Unassembled WGS sequence"/>
</dbReference>
<evidence type="ECO:0000256" key="4">
    <source>
        <dbReference type="ARBA" id="ARBA00025707"/>
    </source>
</evidence>
<evidence type="ECO:0000313" key="6">
    <source>
        <dbReference type="EMBL" id="MDG3006674.1"/>
    </source>
</evidence>
<keyword evidence="7" id="KW-1185">Reference proteome</keyword>
<dbReference type="RefSeq" id="WP_277862967.1">
    <property type="nucleotide sequence ID" value="NZ_JARRAG010000002.1"/>
</dbReference>
<evidence type="ECO:0000313" key="7">
    <source>
        <dbReference type="Proteomes" id="UP001216907"/>
    </source>
</evidence>
<gene>
    <name evidence="6" type="ORF">PZE19_23140</name>
</gene>
<dbReference type="EMBL" id="JARRAG010000002">
    <property type="protein sequence ID" value="MDG3006674.1"/>
    <property type="molecule type" value="Genomic_DNA"/>
</dbReference>